<protein>
    <submittedName>
        <fullName evidence="2">Protein CBG01106</fullName>
    </submittedName>
</protein>
<name>A8WPK5_CAEBR</name>
<proteinExistence type="predicted"/>
<keyword evidence="3" id="KW-1185">Reference proteome</keyword>
<dbReference type="Proteomes" id="UP000008549">
    <property type="component" value="Unassembled WGS sequence"/>
</dbReference>
<feature type="compositionally biased region" description="Low complexity" evidence="1">
    <location>
        <begin position="37"/>
        <end position="48"/>
    </location>
</feature>
<dbReference type="KEGG" id="cbr:CBG_01106"/>
<dbReference type="AlphaFoldDB" id="A8WPK5"/>
<sequence>MAEWSYNNREKQIHEKVFDTLSRPLSRASKAKSEGNQSSRESPSQSPSTYRKFIWKSFANKIQKCCLDVPMEIF</sequence>
<organism evidence="2 3">
    <name type="scientific">Caenorhabditis briggsae</name>
    <dbReference type="NCBI Taxonomy" id="6238"/>
    <lineage>
        <taxon>Eukaryota</taxon>
        <taxon>Metazoa</taxon>
        <taxon>Ecdysozoa</taxon>
        <taxon>Nematoda</taxon>
        <taxon>Chromadorea</taxon>
        <taxon>Rhabditida</taxon>
        <taxon>Rhabditina</taxon>
        <taxon>Rhabditomorpha</taxon>
        <taxon>Rhabditoidea</taxon>
        <taxon>Rhabditidae</taxon>
        <taxon>Peloderinae</taxon>
        <taxon>Caenorhabditis</taxon>
    </lineage>
</organism>
<dbReference type="EMBL" id="HE601256">
    <property type="protein sequence ID" value="CAP22412.1"/>
    <property type="molecule type" value="Genomic_DNA"/>
</dbReference>
<dbReference type="RefSeq" id="XP_002635886.1">
    <property type="nucleotide sequence ID" value="XM_002635840.1"/>
</dbReference>
<dbReference type="HOGENOM" id="CLU_2690042_0_0_1"/>
<evidence type="ECO:0000313" key="3">
    <source>
        <dbReference type="Proteomes" id="UP000008549"/>
    </source>
</evidence>
<dbReference type="eggNOG" id="ENOG502TIUV">
    <property type="taxonomic scope" value="Eukaryota"/>
</dbReference>
<dbReference type="GeneID" id="8577880"/>
<gene>
    <name evidence="2" type="ORF">CBG01106</name>
    <name evidence="2" type="ORF">CBG_01106</name>
</gene>
<dbReference type="CTD" id="8577880"/>
<evidence type="ECO:0000313" key="2">
    <source>
        <dbReference type="EMBL" id="CAP22412.1"/>
    </source>
</evidence>
<evidence type="ECO:0000256" key="1">
    <source>
        <dbReference type="SAM" id="MobiDB-lite"/>
    </source>
</evidence>
<feature type="region of interest" description="Disordered" evidence="1">
    <location>
        <begin position="21"/>
        <end position="49"/>
    </location>
</feature>
<reference evidence="2 3" key="2">
    <citation type="journal article" date="2011" name="PLoS Genet.">
        <title>Caenorhabditis briggsae recombinant inbred line genotypes reveal inter-strain incompatibility and the evolution of recombination.</title>
        <authorList>
            <person name="Ross J.A."/>
            <person name="Koboldt D.C."/>
            <person name="Staisch J.E."/>
            <person name="Chamberlin H.M."/>
            <person name="Gupta B.P."/>
            <person name="Miller R.D."/>
            <person name="Baird S.E."/>
            <person name="Haag E.S."/>
        </authorList>
    </citation>
    <scope>NUCLEOTIDE SEQUENCE [LARGE SCALE GENOMIC DNA]</scope>
    <source>
        <strain evidence="2 3">AF16</strain>
    </source>
</reference>
<accession>A8WPK5</accession>
<reference evidence="2 3" key="1">
    <citation type="journal article" date="2003" name="PLoS Biol.">
        <title>The genome sequence of Caenorhabditis briggsae: a platform for comparative genomics.</title>
        <authorList>
            <person name="Stein L.D."/>
            <person name="Bao Z."/>
            <person name="Blasiar D."/>
            <person name="Blumenthal T."/>
            <person name="Brent M.R."/>
            <person name="Chen N."/>
            <person name="Chinwalla A."/>
            <person name="Clarke L."/>
            <person name="Clee C."/>
            <person name="Coghlan A."/>
            <person name="Coulson A."/>
            <person name="D'Eustachio P."/>
            <person name="Fitch D.H."/>
            <person name="Fulton L.A."/>
            <person name="Fulton R.E."/>
            <person name="Griffiths-Jones S."/>
            <person name="Harris T.W."/>
            <person name="Hillier L.W."/>
            <person name="Kamath R."/>
            <person name="Kuwabara P.E."/>
            <person name="Mardis E.R."/>
            <person name="Marra M.A."/>
            <person name="Miner T.L."/>
            <person name="Minx P."/>
            <person name="Mullikin J.C."/>
            <person name="Plumb R.W."/>
            <person name="Rogers J."/>
            <person name="Schein J.E."/>
            <person name="Sohrmann M."/>
            <person name="Spieth J."/>
            <person name="Stajich J.E."/>
            <person name="Wei C."/>
            <person name="Willey D."/>
            <person name="Wilson R.K."/>
            <person name="Durbin R."/>
            <person name="Waterston R.H."/>
        </authorList>
    </citation>
    <scope>NUCLEOTIDE SEQUENCE [LARGE SCALE GENOMIC DNA]</scope>
    <source>
        <strain evidence="2 3">AF16</strain>
    </source>
</reference>
<dbReference type="InParanoid" id="A8WPK5"/>